<feature type="transmembrane region" description="Helical" evidence="7">
    <location>
        <begin position="172"/>
        <end position="197"/>
    </location>
</feature>
<feature type="transmembrane region" description="Helical" evidence="7">
    <location>
        <begin position="245"/>
        <end position="263"/>
    </location>
</feature>
<dbReference type="PANTHER" id="PTHR33362:SF3">
    <property type="entry name" value="SIALIC ACID TRAP TRANSPORTER PERMEASE PROTEIN SIAT"/>
    <property type="match status" value="1"/>
</dbReference>
<dbReference type="NCBIfam" id="TIGR00786">
    <property type="entry name" value="dctM"/>
    <property type="match status" value="1"/>
</dbReference>
<evidence type="ECO:0000313" key="9">
    <source>
        <dbReference type="EMBL" id="NUB93418.1"/>
    </source>
</evidence>
<organism evidence="9 10">
    <name type="scientific">Haloterrigena gelatinilytica</name>
    <dbReference type="NCBI Taxonomy" id="2741724"/>
    <lineage>
        <taxon>Archaea</taxon>
        <taxon>Methanobacteriati</taxon>
        <taxon>Methanobacteriota</taxon>
        <taxon>Stenosarchaea group</taxon>
        <taxon>Halobacteria</taxon>
        <taxon>Halobacteriales</taxon>
        <taxon>Natrialbaceae</taxon>
        <taxon>Haloterrigena</taxon>
    </lineage>
</organism>
<gene>
    <name evidence="9" type="ORF">HT576_20675</name>
</gene>
<comment type="subcellular location">
    <subcellularLocation>
        <location evidence="1">Cell inner membrane</location>
        <topology evidence="1">Multi-pass membrane protein</topology>
    </subcellularLocation>
</comment>
<evidence type="ECO:0000256" key="7">
    <source>
        <dbReference type="SAM" id="Phobius"/>
    </source>
</evidence>
<dbReference type="RefSeq" id="WP_174703083.1">
    <property type="nucleotide sequence ID" value="NZ_JABURA010000002.1"/>
</dbReference>
<dbReference type="PIRSF" id="PIRSF006066">
    <property type="entry name" value="HI0050"/>
    <property type="match status" value="1"/>
</dbReference>
<reference evidence="9" key="1">
    <citation type="submission" date="2020-06" db="EMBL/GenBank/DDBJ databases">
        <title>Haloterrigena sp. nov., an extremely halophilic archaeon isolated from a saline sediment.</title>
        <authorList>
            <person name="Liu B.-B."/>
        </authorList>
    </citation>
    <scope>NUCLEOTIDE SEQUENCE</scope>
    <source>
        <strain evidence="9">SYSU A121-1</strain>
    </source>
</reference>
<dbReference type="GO" id="GO:0022857">
    <property type="term" value="F:transmembrane transporter activity"/>
    <property type="evidence" value="ECO:0007669"/>
    <property type="project" value="TreeGrafter"/>
</dbReference>
<evidence type="ECO:0000256" key="6">
    <source>
        <dbReference type="ARBA" id="ARBA00023136"/>
    </source>
</evidence>
<dbReference type="EMBL" id="JABURA010000002">
    <property type="protein sequence ID" value="NUB93418.1"/>
    <property type="molecule type" value="Genomic_DNA"/>
</dbReference>
<evidence type="ECO:0000256" key="2">
    <source>
        <dbReference type="ARBA" id="ARBA00022475"/>
    </source>
</evidence>
<keyword evidence="3" id="KW-0997">Cell inner membrane</keyword>
<feature type="transmembrane region" description="Helical" evidence="7">
    <location>
        <begin position="58"/>
        <end position="83"/>
    </location>
</feature>
<sequence>MELMLAVLFIVLLLALYLIGVPVAYALGLTGLLMMFIGLIPYNPEIIAQTTISGIDSFTLLAIPLFLLTGLYMNTLGFTQVIFSFAKSIVGPIRGGVAHVNVIASILFSGMSGAAAADAAGLGAIEYEAMQEEGYRKGFSTGVTGASSIIGPIIPPSIPLIIYGVIAEVSIGALFIAGVLPGLIMGLSLLVMCTYFARKHEYDRGPSWSRSRIWRDFRAAAPALGTPVLIIGGILGGFFTATEAGAVALFYTVIVGYLFYDGVPPREFVNTTYEGLVTTAALTFIVGVAEFYGFLVRRAQIPQILGEFVTGLTQEPLLVLLLMVAVLLVVGLMIETIAAITILTPVFIPITAQVGIDPVHFGIVMVLALMIGLLTPPFGIILFILERVTDASLEEIMKGMVPFYVPLCACLGIVILIEDITLLLPKITGLV</sequence>
<keyword evidence="2" id="KW-1003">Cell membrane</keyword>
<feature type="transmembrane region" description="Helical" evidence="7">
    <location>
        <begin position="404"/>
        <end position="424"/>
    </location>
</feature>
<dbReference type="PANTHER" id="PTHR33362">
    <property type="entry name" value="SIALIC ACID TRAP TRANSPORTER PERMEASE PROTEIN SIAT-RELATED"/>
    <property type="match status" value="1"/>
</dbReference>
<feature type="transmembrane region" description="Helical" evidence="7">
    <location>
        <begin position="359"/>
        <end position="384"/>
    </location>
</feature>
<feature type="transmembrane region" description="Helical" evidence="7">
    <location>
        <begin position="103"/>
        <end position="125"/>
    </location>
</feature>
<evidence type="ECO:0000313" key="10">
    <source>
        <dbReference type="Proteomes" id="UP000728647"/>
    </source>
</evidence>
<evidence type="ECO:0000256" key="4">
    <source>
        <dbReference type="ARBA" id="ARBA00022692"/>
    </source>
</evidence>
<dbReference type="Pfam" id="PF06808">
    <property type="entry name" value="DctM"/>
    <property type="match status" value="1"/>
</dbReference>
<evidence type="ECO:0000259" key="8">
    <source>
        <dbReference type="Pfam" id="PF06808"/>
    </source>
</evidence>
<dbReference type="InterPro" id="IPR010656">
    <property type="entry name" value="DctM"/>
</dbReference>
<name>A0A8J8KGH5_9EURY</name>
<keyword evidence="5 7" id="KW-1133">Transmembrane helix</keyword>
<dbReference type="OrthoDB" id="200143at2157"/>
<feature type="transmembrane region" description="Helical" evidence="7">
    <location>
        <begin position="217"/>
        <end position="239"/>
    </location>
</feature>
<dbReference type="AlphaFoldDB" id="A0A8J8KGH5"/>
<feature type="transmembrane region" description="Helical" evidence="7">
    <location>
        <begin position="275"/>
        <end position="296"/>
    </location>
</feature>
<feature type="transmembrane region" description="Helical" evidence="7">
    <location>
        <begin position="316"/>
        <end position="347"/>
    </location>
</feature>
<protein>
    <submittedName>
        <fullName evidence="9">TRAP transporter large permease</fullName>
    </submittedName>
</protein>
<keyword evidence="6 7" id="KW-0472">Membrane</keyword>
<evidence type="ECO:0000256" key="5">
    <source>
        <dbReference type="ARBA" id="ARBA00022989"/>
    </source>
</evidence>
<evidence type="ECO:0000256" key="3">
    <source>
        <dbReference type="ARBA" id="ARBA00022519"/>
    </source>
</evidence>
<feature type="transmembrane region" description="Helical" evidence="7">
    <location>
        <begin position="146"/>
        <end position="166"/>
    </location>
</feature>
<accession>A0A8J8KGH5</accession>
<comment type="caution">
    <text evidence="9">The sequence shown here is derived from an EMBL/GenBank/DDBJ whole genome shotgun (WGS) entry which is preliminary data.</text>
</comment>
<proteinExistence type="predicted"/>
<feature type="domain" description="TRAP C4-dicarboxylate transport system permease DctM subunit" evidence="8">
    <location>
        <begin position="10"/>
        <end position="418"/>
    </location>
</feature>
<dbReference type="Proteomes" id="UP000728647">
    <property type="component" value="Unassembled WGS sequence"/>
</dbReference>
<keyword evidence="4 7" id="KW-0812">Transmembrane</keyword>
<evidence type="ECO:0000256" key="1">
    <source>
        <dbReference type="ARBA" id="ARBA00004429"/>
    </source>
</evidence>
<dbReference type="GO" id="GO:0005886">
    <property type="term" value="C:plasma membrane"/>
    <property type="evidence" value="ECO:0007669"/>
    <property type="project" value="UniProtKB-SubCell"/>
</dbReference>
<feature type="transmembrane region" description="Helical" evidence="7">
    <location>
        <begin position="6"/>
        <end position="37"/>
    </location>
</feature>
<dbReference type="InterPro" id="IPR004681">
    <property type="entry name" value="TRAP_DctM"/>
</dbReference>